<dbReference type="InterPro" id="IPR020806">
    <property type="entry name" value="PKS_PP-bd"/>
</dbReference>
<evidence type="ECO:0000256" key="1">
    <source>
        <dbReference type="ARBA" id="ARBA00022450"/>
    </source>
</evidence>
<evidence type="ECO:0000256" key="3">
    <source>
        <dbReference type="SAM" id="MobiDB-lite"/>
    </source>
</evidence>
<accession>A0ABN3ESL4</accession>
<feature type="region of interest" description="Disordered" evidence="3">
    <location>
        <begin position="93"/>
        <end position="149"/>
    </location>
</feature>
<evidence type="ECO:0000313" key="5">
    <source>
        <dbReference type="EMBL" id="GAA2268801.1"/>
    </source>
</evidence>
<feature type="compositionally biased region" description="Gly residues" evidence="3">
    <location>
        <begin position="140"/>
        <end position="149"/>
    </location>
</feature>
<gene>
    <name evidence="5" type="ORF">GCM10010430_62790</name>
</gene>
<dbReference type="PROSITE" id="PS50075">
    <property type="entry name" value="CARRIER"/>
    <property type="match status" value="1"/>
</dbReference>
<protein>
    <recommendedName>
        <fullName evidence="4">Carrier domain-containing protein</fullName>
    </recommendedName>
</protein>
<evidence type="ECO:0000256" key="2">
    <source>
        <dbReference type="ARBA" id="ARBA00022553"/>
    </source>
</evidence>
<reference evidence="5 6" key="1">
    <citation type="journal article" date="2019" name="Int. J. Syst. Evol. Microbiol.">
        <title>The Global Catalogue of Microorganisms (GCM) 10K type strain sequencing project: providing services to taxonomists for standard genome sequencing and annotation.</title>
        <authorList>
            <consortium name="The Broad Institute Genomics Platform"/>
            <consortium name="The Broad Institute Genome Sequencing Center for Infectious Disease"/>
            <person name="Wu L."/>
            <person name="Ma J."/>
        </authorList>
    </citation>
    <scope>NUCLEOTIDE SEQUENCE [LARGE SCALE GENOMIC DNA]</scope>
    <source>
        <strain evidence="5 6">JCM 7356</strain>
    </source>
</reference>
<sequence>MDHAAEPNPTEGESAVGPTAGWRSPGSETAEVVAGIWREVLEIPEVGTEDNFFDIGGHSIMLHMVRDRVSQRLGKDVELVDLFNHPTVNSLARFMDSGSGADRSDNRRPAGRRTRGNTRLGNRRAQLGTRDGSAADGLPGLPGEGGFGG</sequence>
<organism evidence="5 6">
    <name type="scientific">Kitasatospora cystarginea</name>
    <dbReference type="NCBI Taxonomy" id="58350"/>
    <lineage>
        <taxon>Bacteria</taxon>
        <taxon>Bacillati</taxon>
        <taxon>Actinomycetota</taxon>
        <taxon>Actinomycetes</taxon>
        <taxon>Kitasatosporales</taxon>
        <taxon>Streptomycetaceae</taxon>
        <taxon>Kitasatospora</taxon>
    </lineage>
</organism>
<dbReference type="RefSeq" id="WP_344639923.1">
    <property type="nucleotide sequence ID" value="NZ_BAAATR010000037.1"/>
</dbReference>
<dbReference type="EMBL" id="BAAATR010000037">
    <property type="protein sequence ID" value="GAA2268801.1"/>
    <property type="molecule type" value="Genomic_DNA"/>
</dbReference>
<proteinExistence type="predicted"/>
<dbReference type="Proteomes" id="UP001500305">
    <property type="component" value="Unassembled WGS sequence"/>
</dbReference>
<dbReference type="Gene3D" id="3.40.50.1820">
    <property type="entry name" value="alpha/beta hydrolase"/>
    <property type="match status" value="1"/>
</dbReference>
<evidence type="ECO:0000259" key="4">
    <source>
        <dbReference type="PROSITE" id="PS50075"/>
    </source>
</evidence>
<dbReference type="SMART" id="SM00823">
    <property type="entry name" value="PKS_PP"/>
    <property type="match status" value="1"/>
</dbReference>
<feature type="region of interest" description="Disordered" evidence="3">
    <location>
        <begin position="1"/>
        <end position="27"/>
    </location>
</feature>
<name>A0ABN3ESL4_9ACTN</name>
<dbReference type="SUPFAM" id="SSF47336">
    <property type="entry name" value="ACP-like"/>
    <property type="match status" value="1"/>
</dbReference>
<keyword evidence="2" id="KW-0597">Phosphoprotein</keyword>
<dbReference type="PANTHER" id="PTHR45527:SF1">
    <property type="entry name" value="FATTY ACID SYNTHASE"/>
    <property type="match status" value="1"/>
</dbReference>
<dbReference type="InterPro" id="IPR009081">
    <property type="entry name" value="PP-bd_ACP"/>
</dbReference>
<comment type="caution">
    <text evidence="5">The sequence shown here is derived from an EMBL/GenBank/DDBJ whole genome shotgun (WGS) entry which is preliminary data.</text>
</comment>
<dbReference type="InterPro" id="IPR029058">
    <property type="entry name" value="AB_hydrolase_fold"/>
</dbReference>
<evidence type="ECO:0000313" key="6">
    <source>
        <dbReference type="Proteomes" id="UP001500305"/>
    </source>
</evidence>
<dbReference type="InterPro" id="IPR036736">
    <property type="entry name" value="ACP-like_sf"/>
</dbReference>
<feature type="domain" description="Carrier" evidence="4">
    <location>
        <begin position="24"/>
        <end position="99"/>
    </location>
</feature>
<dbReference type="Pfam" id="PF00550">
    <property type="entry name" value="PP-binding"/>
    <property type="match status" value="1"/>
</dbReference>
<keyword evidence="1" id="KW-0596">Phosphopantetheine</keyword>
<dbReference type="PANTHER" id="PTHR45527">
    <property type="entry name" value="NONRIBOSOMAL PEPTIDE SYNTHETASE"/>
    <property type="match status" value="1"/>
</dbReference>
<keyword evidence="6" id="KW-1185">Reference proteome</keyword>